<name>A0ABD0L2I0_9CAEN</name>
<comment type="caution">
    <text evidence="2">The sequence shown here is derived from an EMBL/GenBank/DDBJ whole genome shotgun (WGS) entry which is preliminary data.</text>
</comment>
<keyword evidence="1" id="KW-1133">Transmembrane helix</keyword>
<dbReference type="Proteomes" id="UP001519460">
    <property type="component" value="Unassembled WGS sequence"/>
</dbReference>
<feature type="transmembrane region" description="Helical" evidence="1">
    <location>
        <begin position="106"/>
        <end position="129"/>
    </location>
</feature>
<dbReference type="EMBL" id="JACVVK020000090">
    <property type="protein sequence ID" value="KAK7493721.1"/>
    <property type="molecule type" value="Genomic_DNA"/>
</dbReference>
<protein>
    <submittedName>
        <fullName evidence="2">Uncharacterized protein</fullName>
    </submittedName>
</protein>
<gene>
    <name evidence="2" type="ORF">BaRGS_00015050</name>
</gene>
<evidence type="ECO:0000313" key="3">
    <source>
        <dbReference type="Proteomes" id="UP001519460"/>
    </source>
</evidence>
<dbReference type="AlphaFoldDB" id="A0ABD0L2I0"/>
<organism evidence="2 3">
    <name type="scientific">Batillaria attramentaria</name>
    <dbReference type="NCBI Taxonomy" id="370345"/>
    <lineage>
        <taxon>Eukaryota</taxon>
        <taxon>Metazoa</taxon>
        <taxon>Spiralia</taxon>
        <taxon>Lophotrochozoa</taxon>
        <taxon>Mollusca</taxon>
        <taxon>Gastropoda</taxon>
        <taxon>Caenogastropoda</taxon>
        <taxon>Sorbeoconcha</taxon>
        <taxon>Cerithioidea</taxon>
        <taxon>Batillariidae</taxon>
        <taxon>Batillaria</taxon>
    </lineage>
</organism>
<evidence type="ECO:0000313" key="2">
    <source>
        <dbReference type="EMBL" id="KAK7493721.1"/>
    </source>
</evidence>
<keyword evidence="3" id="KW-1185">Reference proteome</keyword>
<keyword evidence="1" id="KW-0812">Transmembrane</keyword>
<accession>A0ABD0L2I0</accession>
<evidence type="ECO:0000256" key="1">
    <source>
        <dbReference type="SAM" id="Phobius"/>
    </source>
</evidence>
<reference evidence="2 3" key="1">
    <citation type="journal article" date="2023" name="Sci. Data">
        <title>Genome assembly of the Korean intertidal mud-creeper Batillaria attramentaria.</title>
        <authorList>
            <person name="Patra A.K."/>
            <person name="Ho P.T."/>
            <person name="Jun S."/>
            <person name="Lee S.J."/>
            <person name="Kim Y."/>
            <person name="Won Y.J."/>
        </authorList>
    </citation>
    <scope>NUCLEOTIDE SEQUENCE [LARGE SCALE GENOMIC DNA]</scope>
    <source>
        <strain evidence="2">Wonlab-2016</strain>
    </source>
</reference>
<feature type="transmembrane region" description="Helical" evidence="1">
    <location>
        <begin position="77"/>
        <end position="100"/>
    </location>
</feature>
<feature type="non-terminal residue" evidence="2">
    <location>
        <position position="1"/>
    </location>
</feature>
<feature type="transmembrane region" description="Helical" evidence="1">
    <location>
        <begin position="236"/>
        <end position="255"/>
    </location>
</feature>
<proteinExistence type="predicted"/>
<feature type="transmembrane region" description="Helical" evidence="1">
    <location>
        <begin position="46"/>
        <end position="65"/>
    </location>
</feature>
<keyword evidence="1" id="KW-0472">Membrane</keyword>
<sequence>NYFDAYKTRMMSLKGHNSACDTGDSFSWLLTSGCHDITQETVCSSIGLAAGPLWVIGHFLILTASGKKRTRNKTPPWITWSLLPHCLADVISCVGAILAMQYFPQIVFAFTVMFVHCTVAVVLLAYHLWCSTTKYDLHGEKLVRGGCSVSFCCFSPLKSCPLVVLAVVSFVTCDAQTTGEAVTMETVHLNDGELPLTWWEITGEIMGTIACVGHWLATGYDIIGIYRPSRHHRRQASGVFLMAVANMGYLVSVYGRSAGLTLHTLPWTLASSSSGSDVSGSNVLWESTWKERLRSTMFQPEYPKLQAVTPVYPISANVSNGRQAQPANRTVAYDLLQSTDTSCSRTAEQDTEAS</sequence>